<feature type="domain" description="PHD-type" evidence="13">
    <location>
        <begin position="368"/>
        <end position="420"/>
    </location>
</feature>
<dbReference type="PROSITE" id="PS50016">
    <property type="entry name" value="ZF_PHD_2"/>
    <property type="match status" value="2"/>
</dbReference>
<dbReference type="PROSITE" id="PS52014">
    <property type="entry name" value="SAMD1_WH"/>
    <property type="match status" value="1"/>
</dbReference>
<feature type="region of interest" description="Disordered" evidence="12">
    <location>
        <begin position="237"/>
        <end position="314"/>
    </location>
</feature>
<dbReference type="Gene3D" id="1.10.150.50">
    <property type="entry name" value="Transcription Factor, Ets-1"/>
    <property type="match status" value="1"/>
</dbReference>
<dbReference type="GO" id="GO:0003682">
    <property type="term" value="F:chromatin binding"/>
    <property type="evidence" value="ECO:0007669"/>
    <property type="project" value="TreeGrafter"/>
</dbReference>
<dbReference type="GO" id="GO:0042393">
    <property type="term" value="F:histone binding"/>
    <property type="evidence" value="ECO:0007669"/>
    <property type="project" value="TreeGrafter"/>
</dbReference>
<evidence type="ECO:0000256" key="1">
    <source>
        <dbReference type="ARBA" id="ARBA00004123"/>
    </source>
</evidence>
<keyword evidence="2" id="KW-0678">Repressor</keyword>
<evidence type="ECO:0000256" key="8">
    <source>
        <dbReference type="ARBA" id="ARBA00022843"/>
    </source>
</evidence>
<dbReference type="GO" id="GO:0005634">
    <property type="term" value="C:nucleus"/>
    <property type="evidence" value="ECO:0007669"/>
    <property type="project" value="UniProtKB-SubCell"/>
</dbReference>
<reference evidence="15" key="1">
    <citation type="submission" date="2020-08" db="EMBL/GenBank/DDBJ databases">
        <title>Genome sequencing and assembly of the red palm weevil Rhynchophorus ferrugineus.</title>
        <authorList>
            <person name="Dias G.B."/>
            <person name="Bergman C.M."/>
            <person name="Manee M."/>
        </authorList>
    </citation>
    <scope>NUCLEOTIDE SEQUENCE</scope>
    <source>
        <strain evidence="15">AA-2017</strain>
        <tissue evidence="15">Whole larva</tissue>
    </source>
</reference>
<evidence type="ECO:0000259" key="13">
    <source>
        <dbReference type="PROSITE" id="PS50016"/>
    </source>
</evidence>
<dbReference type="SUPFAM" id="SSF47769">
    <property type="entry name" value="SAM/Pointed domain"/>
    <property type="match status" value="1"/>
</dbReference>
<evidence type="ECO:0000313" key="15">
    <source>
        <dbReference type="EMBL" id="KAF7271421.1"/>
    </source>
</evidence>
<keyword evidence="8" id="KW-0832">Ubl conjugation</keyword>
<protein>
    <submittedName>
        <fullName evidence="15">Uncharacterized protein</fullName>
    </submittedName>
</protein>
<dbReference type="GO" id="GO:0045892">
    <property type="term" value="P:negative regulation of DNA-templated transcription"/>
    <property type="evidence" value="ECO:0007669"/>
    <property type="project" value="TreeGrafter"/>
</dbReference>
<dbReference type="EMBL" id="JAACXV010013967">
    <property type="protein sequence ID" value="KAF7271421.1"/>
    <property type="molecule type" value="Genomic_DNA"/>
</dbReference>
<dbReference type="PANTHER" id="PTHR12247">
    <property type="entry name" value="POLYCOMB GROUP PROTEIN"/>
    <property type="match status" value="1"/>
</dbReference>
<dbReference type="GO" id="GO:0006325">
    <property type="term" value="P:chromatin organization"/>
    <property type="evidence" value="ECO:0007669"/>
    <property type="project" value="UniProtKB-KW"/>
</dbReference>
<dbReference type="AlphaFoldDB" id="A0A834M478"/>
<dbReference type="InterPro" id="IPR013761">
    <property type="entry name" value="SAM/pointed_sf"/>
</dbReference>
<keyword evidence="7" id="KW-0862">Zinc</keyword>
<feature type="compositionally biased region" description="Basic and acidic residues" evidence="12">
    <location>
        <begin position="239"/>
        <end position="250"/>
    </location>
</feature>
<feature type="compositionally biased region" description="Basic and acidic residues" evidence="12">
    <location>
        <begin position="289"/>
        <end position="305"/>
    </location>
</feature>
<dbReference type="InterPro" id="IPR050548">
    <property type="entry name" value="PcG_chromatin_remod_factors"/>
</dbReference>
<feature type="region of interest" description="Disordered" evidence="12">
    <location>
        <begin position="447"/>
        <end position="517"/>
    </location>
</feature>
<dbReference type="SMART" id="SM00454">
    <property type="entry name" value="SAM"/>
    <property type="match status" value="1"/>
</dbReference>
<dbReference type="SMART" id="SM00249">
    <property type="entry name" value="PHD"/>
    <property type="match status" value="2"/>
</dbReference>
<dbReference type="InterPro" id="IPR019787">
    <property type="entry name" value="Znf_PHD-finger"/>
</dbReference>
<feature type="compositionally biased region" description="Basic and acidic residues" evidence="12">
    <location>
        <begin position="487"/>
        <end position="503"/>
    </location>
</feature>
<dbReference type="GO" id="GO:0008270">
    <property type="term" value="F:zinc ion binding"/>
    <property type="evidence" value="ECO:0007669"/>
    <property type="project" value="UniProtKB-KW"/>
</dbReference>
<dbReference type="Pfam" id="PF21524">
    <property type="entry name" value="SAMD1_WH"/>
    <property type="match status" value="1"/>
</dbReference>
<keyword evidence="6 11" id="KW-0863">Zinc-finger</keyword>
<feature type="domain" description="PHD-type" evidence="13">
    <location>
        <begin position="315"/>
        <end position="371"/>
    </location>
</feature>
<dbReference type="InterPro" id="IPR013083">
    <property type="entry name" value="Znf_RING/FYVE/PHD"/>
</dbReference>
<comment type="caution">
    <text evidence="15">The sequence shown here is derived from an EMBL/GenBank/DDBJ whole genome shotgun (WGS) entry which is preliminary data.</text>
</comment>
<dbReference type="InterPro" id="IPR011011">
    <property type="entry name" value="Znf_FYVE_PHD"/>
</dbReference>
<feature type="compositionally biased region" description="Basic and acidic residues" evidence="12">
    <location>
        <begin position="265"/>
        <end position="274"/>
    </location>
</feature>
<dbReference type="InterPro" id="IPR001965">
    <property type="entry name" value="Znf_PHD"/>
</dbReference>
<dbReference type="Proteomes" id="UP000625711">
    <property type="component" value="Unassembled WGS sequence"/>
</dbReference>
<keyword evidence="10" id="KW-0539">Nucleus</keyword>
<evidence type="ECO:0000256" key="11">
    <source>
        <dbReference type="PROSITE-ProRule" id="PRU00146"/>
    </source>
</evidence>
<keyword evidence="16" id="KW-1185">Reference proteome</keyword>
<evidence type="ECO:0000256" key="6">
    <source>
        <dbReference type="ARBA" id="ARBA00022771"/>
    </source>
</evidence>
<dbReference type="GO" id="GO:0003677">
    <property type="term" value="F:DNA binding"/>
    <property type="evidence" value="ECO:0007669"/>
    <property type="project" value="InterPro"/>
</dbReference>
<proteinExistence type="predicted"/>
<evidence type="ECO:0000256" key="12">
    <source>
        <dbReference type="SAM" id="MobiDB-lite"/>
    </source>
</evidence>
<feature type="domain" description="SAMD1-like winged helix (WH)" evidence="14">
    <location>
        <begin position="1"/>
        <end position="76"/>
    </location>
</feature>
<evidence type="ECO:0000259" key="14">
    <source>
        <dbReference type="PROSITE" id="PS52014"/>
    </source>
</evidence>
<dbReference type="PANTHER" id="PTHR12247:SF139">
    <property type="entry name" value="ATHERIN-RELATED"/>
    <property type="match status" value="1"/>
</dbReference>
<evidence type="ECO:0000256" key="4">
    <source>
        <dbReference type="ARBA" id="ARBA00022553"/>
    </source>
</evidence>
<dbReference type="Pfam" id="PF00628">
    <property type="entry name" value="PHD"/>
    <property type="match status" value="2"/>
</dbReference>
<dbReference type="Gene3D" id="3.30.40.10">
    <property type="entry name" value="Zinc/RING finger domain, C3HC4 (zinc finger)"/>
    <property type="match status" value="2"/>
</dbReference>
<keyword evidence="5" id="KW-0479">Metal-binding</keyword>
<organism evidence="15 16">
    <name type="scientific">Rhynchophorus ferrugineus</name>
    <name type="common">Red palm weevil</name>
    <name type="synonym">Curculio ferrugineus</name>
    <dbReference type="NCBI Taxonomy" id="354439"/>
    <lineage>
        <taxon>Eukaryota</taxon>
        <taxon>Metazoa</taxon>
        <taxon>Ecdysozoa</taxon>
        <taxon>Arthropoda</taxon>
        <taxon>Hexapoda</taxon>
        <taxon>Insecta</taxon>
        <taxon>Pterygota</taxon>
        <taxon>Neoptera</taxon>
        <taxon>Endopterygota</taxon>
        <taxon>Coleoptera</taxon>
        <taxon>Polyphaga</taxon>
        <taxon>Cucujiformia</taxon>
        <taxon>Curculionidae</taxon>
        <taxon>Dryophthorinae</taxon>
        <taxon>Rhynchophorus</taxon>
    </lineage>
</organism>
<evidence type="ECO:0000313" key="16">
    <source>
        <dbReference type="Proteomes" id="UP000625711"/>
    </source>
</evidence>
<evidence type="ECO:0000256" key="3">
    <source>
        <dbReference type="ARBA" id="ARBA00022499"/>
    </source>
</evidence>
<keyword evidence="3" id="KW-1017">Isopeptide bond</keyword>
<dbReference type="OrthoDB" id="10004495at2759"/>
<evidence type="ECO:0000256" key="5">
    <source>
        <dbReference type="ARBA" id="ARBA00022723"/>
    </source>
</evidence>
<comment type="subcellular location">
    <subcellularLocation>
        <location evidence="1">Nucleus</location>
    </subcellularLocation>
</comment>
<keyword evidence="4" id="KW-0597">Phosphoprotein</keyword>
<name>A0A834M478_RHYFE</name>
<sequence length="591" mass="66689">MNSPTARNRERILEAIDQLRKRKARPDFQRICSYLFRRFHVNSADAKADLEWCVANNIVLKVEYKGSISYRNAAKKWAQMRNRDTNAAAAINPLAVNKQTISQNFMDLLINVFGELIVYNPDYLELGVPPREIIDNILSKDSVRYTRNYVAILLVKEVERGNLIKLESGNFLLGSTAEDGSRQGWMSQPQQRADSSHVLIQTDDADAAEKQHVAVVKHKKRMIAKVQAAAAAVAAQKQNRLESGDDKKLEAGSVRLGGRRKKAKKVFDPSDTHVPRKRGRPAGSLNRSTIEKNNIRKDEDSRPDSRTSTSSREQGGVCSVCHTQNKRGPNERMVACKECSNKAHFSCLNGDDMMLKMYPDNSWQCPHCKTCVVCDATSDAGMLIVCSVCADGYHFSCHQPRVLDKPKNSQRWLCKNCHVTDELKLNDIQSNIGDSITTHKISINESENDKEVLSQSNSISARSSPVDSRASSPLPPQLSPQNNPRSDTPDREAHSDTNSVKDSEPDDPNIDPSIPDATHWTPEEVYQYFAQYFPEEAKVFKEQEIDGRSLLLLKRMDVLTNLNLKLGPALKIYRHVTMLQVRRDDRSLYWL</sequence>
<feature type="compositionally biased region" description="Polar residues" evidence="12">
    <location>
        <begin position="453"/>
        <end position="466"/>
    </location>
</feature>
<dbReference type="InterPro" id="IPR048589">
    <property type="entry name" value="SAMD1-like_WH"/>
</dbReference>
<keyword evidence="9" id="KW-0156">Chromatin regulator</keyword>
<dbReference type="CDD" id="cd09583">
    <property type="entry name" value="SAM_Atherin-like"/>
    <property type="match status" value="1"/>
</dbReference>
<evidence type="ECO:0000256" key="2">
    <source>
        <dbReference type="ARBA" id="ARBA00022491"/>
    </source>
</evidence>
<dbReference type="SUPFAM" id="SSF57903">
    <property type="entry name" value="FYVE/PHD zinc finger"/>
    <property type="match status" value="2"/>
</dbReference>
<dbReference type="InterPro" id="IPR001660">
    <property type="entry name" value="SAM"/>
</dbReference>
<accession>A0A834M478</accession>
<evidence type="ECO:0000256" key="10">
    <source>
        <dbReference type="ARBA" id="ARBA00023242"/>
    </source>
</evidence>
<gene>
    <name evidence="15" type="ORF">GWI33_015707</name>
</gene>
<evidence type="ECO:0000256" key="7">
    <source>
        <dbReference type="ARBA" id="ARBA00022833"/>
    </source>
</evidence>
<evidence type="ECO:0000256" key="9">
    <source>
        <dbReference type="ARBA" id="ARBA00022853"/>
    </source>
</evidence>